<dbReference type="PANTHER" id="PTHR43308">
    <property type="entry name" value="OUTER MEMBRANE PROTEIN ALPHA-RELATED"/>
    <property type="match status" value="1"/>
</dbReference>
<dbReference type="InterPro" id="IPR051465">
    <property type="entry name" value="Cell_Envelope_Struct_Comp"/>
</dbReference>
<dbReference type="OrthoDB" id="468251at2"/>
<dbReference type="AlphaFoldDB" id="B0C9R2"/>
<dbReference type="InterPro" id="IPR047684">
    <property type="entry name" value="Por_som-like"/>
</dbReference>
<dbReference type="PANTHER" id="PTHR43308:SF1">
    <property type="entry name" value="OUTER MEMBRANE PROTEIN ALPHA"/>
    <property type="match status" value="1"/>
</dbReference>
<keyword evidence="5" id="KW-1185">Reference proteome</keyword>
<dbReference type="Proteomes" id="UP000000268">
    <property type="component" value="Chromosome"/>
</dbReference>
<dbReference type="PROSITE" id="PS51272">
    <property type="entry name" value="SLH"/>
    <property type="match status" value="1"/>
</dbReference>
<dbReference type="InterPro" id="IPR001119">
    <property type="entry name" value="SLH_dom"/>
</dbReference>
<dbReference type="Pfam" id="PF00395">
    <property type="entry name" value="SLH"/>
    <property type="match status" value="1"/>
</dbReference>
<name>B0C9R2_ACAM1</name>
<protein>
    <submittedName>
        <fullName evidence="4">Porin major outer membrane protein</fullName>
    </submittedName>
</protein>
<sequence length="671" mass="71263">MQKNIHKKVYARTFFLGLAIAAGELSVNATPITSLNSGQQNSPIVAESGNFPKSKFFQPIQIANAEELTINELLGSGSNKTYQGDRSLHDLEDNSQAQVTAVGQLSDVDPTDWAFQAIQSLVERYGCVAGYPNGTFRPSRAISRREAAALVNACLDNLSNRFATKEDLDALKALQDEFAAELATLRGRVDGLEARVATVEAQQFSTTTKLQGEVVMAAQFGDFVSNAQNTFPVPRAIPNGNAPGLVATNSLNPLQPTNLTTISDSRPSAIARVRLNFNTSFYGDDLLQTQFEFGNGGLDFFSAAGLNSPVSNGIGGPLGNPGPFVGGDPNPFPVPRVVGGTSPGNNLGVSLVDLGAVDYAGLRNGVVLRRLAYSFKPIGQDVTLTVGTNMFPSDFIDSNSYANNSAQDFNSGFFINNPLIIANSTGFSAGNWVPGGAGAAVDWNVNGGPVSFRALYIARDGKIAGRNPGSALCDPAFPCTGGLFGDPYQASAELEYADTWGEEAQNNFAVRLQYTHSETNNVRQNALGANVEATFNRRFGIFGRIGYSIDPQIVVNTVTGQRGDLFNPDPNNAFGTGIGNTGISNYILTWMGGLGIRDLGAPGSLLAVAIGQPFVVAGDGQPSQTNFEAFYRFSINDNITLTPTVMFISNPFNLSGNNDVIQGLLRATFSF</sequence>
<proteinExistence type="inferred from homology"/>
<dbReference type="eggNOG" id="COG3659">
    <property type="taxonomic scope" value="Bacteria"/>
</dbReference>
<evidence type="ECO:0000256" key="1">
    <source>
        <dbReference type="ARBA" id="ARBA00008769"/>
    </source>
</evidence>
<dbReference type="Gene3D" id="2.40.160.180">
    <property type="entry name" value="Carbohydrate-selective porin OprB"/>
    <property type="match status" value="1"/>
</dbReference>
<gene>
    <name evidence="4" type="ordered locus">AM1_5248</name>
</gene>
<dbReference type="GO" id="GO:0015288">
    <property type="term" value="F:porin activity"/>
    <property type="evidence" value="ECO:0007669"/>
    <property type="project" value="InterPro"/>
</dbReference>
<feature type="domain" description="SLH" evidence="3">
    <location>
        <begin position="101"/>
        <end position="165"/>
    </location>
</feature>
<reference evidence="4 5" key="1">
    <citation type="journal article" date="2008" name="Proc. Natl. Acad. Sci. U.S.A.">
        <title>Niche adaptation and genome expansion in the chlorophyll d-producing cyanobacterium Acaryochloris marina.</title>
        <authorList>
            <person name="Swingley W.D."/>
            <person name="Chen M."/>
            <person name="Cheung P.C."/>
            <person name="Conrad A.L."/>
            <person name="Dejesa L.C."/>
            <person name="Hao J."/>
            <person name="Honchak B.M."/>
            <person name="Karbach L.E."/>
            <person name="Kurdoglu A."/>
            <person name="Lahiri S."/>
            <person name="Mastrian S.D."/>
            <person name="Miyashita H."/>
            <person name="Page L."/>
            <person name="Ramakrishna P."/>
            <person name="Satoh S."/>
            <person name="Sattley W.M."/>
            <person name="Shimada Y."/>
            <person name="Taylor H.L."/>
            <person name="Tomo T."/>
            <person name="Tsuchiya T."/>
            <person name="Wang Z.T."/>
            <person name="Raymond J."/>
            <person name="Mimuro M."/>
            <person name="Blankenship R.E."/>
            <person name="Touchman J.W."/>
        </authorList>
    </citation>
    <scope>NUCLEOTIDE SEQUENCE [LARGE SCALE GENOMIC DNA]</scope>
    <source>
        <strain evidence="5">MBIC 11017</strain>
    </source>
</reference>
<evidence type="ECO:0000313" key="5">
    <source>
        <dbReference type="Proteomes" id="UP000000268"/>
    </source>
</evidence>
<dbReference type="GO" id="GO:0016020">
    <property type="term" value="C:membrane"/>
    <property type="evidence" value="ECO:0007669"/>
    <property type="project" value="InterPro"/>
</dbReference>
<dbReference type="InterPro" id="IPR038673">
    <property type="entry name" value="OprB_sf"/>
</dbReference>
<evidence type="ECO:0000313" key="4">
    <source>
        <dbReference type="EMBL" id="ABW30210.1"/>
    </source>
</evidence>
<dbReference type="STRING" id="329726.AM1_5248"/>
<organism evidence="4 5">
    <name type="scientific">Acaryochloris marina (strain MBIC 11017)</name>
    <dbReference type="NCBI Taxonomy" id="329726"/>
    <lineage>
        <taxon>Bacteria</taxon>
        <taxon>Bacillati</taxon>
        <taxon>Cyanobacteriota</taxon>
        <taxon>Cyanophyceae</taxon>
        <taxon>Acaryochloridales</taxon>
        <taxon>Acaryochloridaceae</taxon>
        <taxon>Acaryochloris</taxon>
    </lineage>
</organism>
<dbReference type="Pfam" id="PF04966">
    <property type="entry name" value="OprB"/>
    <property type="match status" value="2"/>
</dbReference>
<comment type="similarity">
    <text evidence="1 2">Belongs to the OprB family.</text>
</comment>
<evidence type="ECO:0000259" key="3">
    <source>
        <dbReference type="PROSITE" id="PS51272"/>
    </source>
</evidence>
<dbReference type="InterPro" id="IPR007049">
    <property type="entry name" value="Carb-sel_porin_OprB"/>
</dbReference>
<dbReference type="GO" id="GO:0008643">
    <property type="term" value="P:carbohydrate transport"/>
    <property type="evidence" value="ECO:0007669"/>
    <property type="project" value="InterPro"/>
</dbReference>
<dbReference type="NCBIfam" id="NF033921">
    <property type="entry name" value="por_somb"/>
    <property type="match status" value="1"/>
</dbReference>
<dbReference type="RefSeq" id="WP_012165468.1">
    <property type="nucleotide sequence ID" value="NC_009925.1"/>
</dbReference>
<accession>B0C9R2</accession>
<dbReference type="KEGG" id="amr:AM1_5248"/>
<evidence type="ECO:0000256" key="2">
    <source>
        <dbReference type="RuleBase" id="RU363072"/>
    </source>
</evidence>
<dbReference type="EMBL" id="CP000828">
    <property type="protein sequence ID" value="ABW30210.1"/>
    <property type="molecule type" value="Genomic_DNA"/>
</dbReference>
<dbReference type="HOGENOM" id="CLU_018575_1_0_3"/>